<feature type="binding site" evidence="4">
    <location>
        <begin position="999"/>
        <end position="1006"/>
    </location>
    <ligand>
        <name>ATP</name>
        <dbReference type="ChEBI" id="CHEBI:30616"/>
    </ligand>
</feature>
<name>A0A383S995_9ACTN</name>
<evidence type="ECO:0000256" key="2">
    <source>
        <dbReference type="ARBA" id="ARBA00022741"/>
    </source>
</evidence>
<keyword evidence="6" id="KW-0812">Transmembrane</keyword>
<keyword evidence="1" id="KW-0597">Phosphoprotein</keyword>
<dbReference type="SUPFAM" id="SSF49879">
    <property type="entry name" value="SMAD/FHA domain"/>
    <property type="match status" value="1"/>
</dbReference>
<dbReference type="Gene3D" id="3.40.50.300">
    <property type="entry name" value="P-loop containing nucleotide triphosphate hydrolases"/>
    <property type="match status" value="4"/>
</dbReference>
<feature type="binding site" evidence="4">
    <location>
        <begin position="651"/>
        <end position="658"/>
    </location>
    <ligand>
        <name>ATP</name>
        <dbReference type="ChEBI" id="CHEBI:30616"/>
    </ligand>
</feature>
<keyword evidence="6" id="KW-0472">Membrane</keyword>
<keyword evidence="8" id="KW-1185">Reference proteome</keyword>
<dbReference type="InterPro" id="IPR050206">
    <property type="entry name" value="FtsK/SpoIIIE/SftA"/>
</dbReference>
<dbReference type="CDD" id="cd01127">
    <property type="entry name" value="TrwB_TraG_TraD_VirD4"/>
    <property type="match status" value="1"/>
</dbReference>
<dbReference type="GO" id="GO:0005524">
    <property type="term" value="F:ATP binding"/>
    <property type="evidence" value="ECO:0007669"/>
    <property type="project" value="UniProtKB-UniRule"/>
</dbReference>
<dbReference type="InterPro" id="IPR002543">
    <property type="entry name" value="FtsK_dom"/>
</dbReference>
<dbReference type="PANTHER" id="PTHR22683:SF1">
    <property type="entry name" value="TYPE VII SECRETION SYSTEM PROTEIN ESSC"/>
    <property type="match status" value="1"/>
</dbReference>
<accession>A0A383S995</accession>
<dbReference type="RefSeq" id="WP_119162896.1">
    <property type="nucleotide sequence ID" value="NZ_LR134442.1"/>
</dbReference>
<evidence type="ECO:0000256" key="4">
    <source>
        <dbReference type="PROSITE-ProRule" id="PRU00289"/>
    </source>
</evidence>
<dbReference type="InterPro" id="IPR027417">
    <property type="entry name" value="P-loop_NTPase"/>
</dbReference>
<dbReference type="Gene3D" id="2.60.200.20">
    <property type="match status" value="1"/>
</dbReference>
<feature type="transmembrane region" description="Helical" evidence="6">
    <location>
        <begin position="230"/>
        <end position="248"/>
    </location>
</feature>
<dbReference type="InterPro" id="IPR000253">
    <property type="entry name" value="FHA_dom"/>
</dbReference>
<dbReference type="GO" id="GO:0003677">
    <property type="term" value="F:DNA binding"/>
    <property type="evidence" value="ECO:0007669"/>
    <property type="project" value="InterPro"/>
</dbReference>
<dbReference type="Proteomes" id="UP000263928">
    <property type="component" value="Unassembled WGS sequence"/>
</dbReference>
<feature type="compositionally biased region" description="Pro residues" evidence="5">
    <location>
        <begin position="202"/>
        <end position="216"/>
    </location>
</feature>
<dbReference type="CDD" id="cd00060">
    <property type="entry name" value="FHA"/>
    <property type="match status" value="1"/>
</dbReference>
<evidence type="ECO:0000313" key="8">
    <source>
        <dbReference type="Proteomes" id="UP000263928"/>
    </source>
</evidence>
<evidence type="ECO:0000256" key="5">
    <source>
        <dbReference type="SAM" id="MobiDB-lite"/>
    </source>
</evidence>
<dbReference type="SMART" id="SM00382">
    <property type="entry name" value="AAA"/>
    <property type="match status" value="3"/>
</dbReference>
<dbReference type="SMART" id="SM00240">
    <property type="entry name" value="FHA"/>
    <property type="match status" value="1"/>
</dbReference>
<sequence length="1441" mass="154081">MRLIVAAGPNGREIDLGKFAPDASLGDLVESTGQPRPGDDETIWVDDTRYHASDLVSDIVLLEGCTIGTEPVEPPANLDGWTATLSGGMHAGQIVPVPARRWLVIGRAPQADIVIDSPSASWEHARIVRDGEGLRVTDCSSTNGTYVDGIRLESGEGVLVERDALVTVGGATVLLRKDGSEQLAPRPGSLHNQTRVGTVPFNRPPRPGQPAPPEKLVPPERKNISSSNKFSIASILGPIVVAMGMVVVMGSPRYAMIAMLSPVMAIFQWFEQKRRTKREKKEENERFTKACEDFTADLTSTARDERERLRSVSPDPATLARVAELPSTTLWQRRPGHPDFLNLHAGTGTVDWTVPVDRNTSSRLDDDVKAMINASRITAGPILVDLAASGVVGVVGEREDALAVARSLVIQAAVQSGPADLAIGVYCDPGRQQAWEWTPWLPHTRRLGGAEDRWLSCERSRSETQLRSLRDEIDSYPVPEALLVIDSDVLLEGREAPARELLGRARGVATDRDGKPVNHVPGIVIASAVEQLPAACSTIIEVREDGAGVVTYPSTRTTISDAVLAGIDIETAHRVAVALSRFEDPELVVPGAALPSLIRLPPLLGINEITPEKIEELWAHSRGTSTPVGVGENGSFELDLVRDGPHGLVGGTTGSGKSEFLRSLVAGLAARNDPTKLTFILIDFKGGAAFKPLEALPHTIGTISNLDEQLADRALRALEAEMDYRQRMFAAAGEGVDNLDAYLATNPAEPMPRLLLVVDEFAMLAKDFPDVLTSLVSIGAVGRTLGVHMVLATQRPAGVVNDDILANTNLRVALRVQSKEDSNNVIGVPHAAAISRSQKGRSWVKLGQEDITPVQTALVTGRAESVDAVLVEYSDVVFGGPGETVSFGGTKGAEVTDADMDLMIEAIIEASDHLGIAPPRPVWPTPLGARVDLAGFTGEDGLDPEGAPGAEAAEDEEPQPVVTGTDGTRVALGLSDDPEHQRQVFTYWDTSRGNALFVGIPGSGTTTALATVALTLADALPPDEMDLIVLDMGAGDLAPLGKLPHAIGYAGSGSGAREQQTRLLRYLKNELDRRKANPAGHYRRTVFLLDGLGTLRDEYQDIDGMALLDSLYRIYADGPELGIWTAVTTSRAKAIPAAVDEVTTQRWLFHLADRYDYSMSGIKAIEAPPPVPGRCVGAETKLQTHIATPHGTVEAAVDLLCERWGRPEPKHSVVATLPSEVDIADCLEDARLTGEPWRLPIGLRGSDLAVGALETYEGEHMLIAGPARSGKSTVLLAAAQAARAAAARDGVDLSVWGLCMRRSPLIDSPLLDQVSVGSDEVAAVTSQLRLATGQVLLLIDDAEQFDDGDKSINSLVESGMPNLHIVAAGRSDDLRSLYSHWTKTLRKSRCGVLLQPNVDYDGDLLGARLPRRATVPMSVGRGYMCMSGTVELVQTAGPSSH</sequence>
<feature type="region of interest" description="Disordered" evidence="5">
    <location>
        <begin position="937"/>
        <end position="964"/>
    </location>
</feature>
<evidence type="ECO:0000313" key="7">
    <source>
        <dbReference type="EMBL" id="SYZ34605.1"/>
    </source>
</evidence>
<proteinExistence type="predicted"/>
<gene>
    <name evidence="7" type="ORF">PROPAUS_2625</name>
</gene>
<dbReference type="SUPFAM" id="SSF52540">
    <property type="entry name" value="P-loop containing nucleoside triphosphate hydrolases"/>
    <property type="match status" value="3"/>
</dbReference>
<dbReference type="PROSITE" id="PS50901">
    <property type="entry name" value="FTSK"/>
    <property type="match status" value="2"/>
</dbReference>
<protein>
    <submittedName>
        <fullName evidence="7">AAA+ ATPase domain</fullName>
    </submittedName>
</protein>
<keyword evidence="3 4" id="KW-0067">ATP-binding</keyword>
<dbReference type="InterPro" id="IPR003593">
    <property type="entry name" value="AAA+_ATPase"/>
</dbReference>
<dbReference type="InterPro" id="IPR008984">
    <property type="entry name" value="SMAD_FHA_dom_sf"/>
</dbReference>
<evidence type="ECO:0000256" key="1">
    <source>
        <dbReference type="ARBA" id="ARBA00022553"/>
    </source>
</evidence>
<feature type="region of interest" description="Disordered" evidence="5">
    <location>
        <begin position="179"/>
        <end position="223"/>
    </location>
</feature>
<reference evidence="8" key="1">
    <citation type="submission" date="2018-08" db="EMBL/GenBank/DDBJ databases">
        <authorList>
            <person name="Hornung B."/>
        </authorList>
    </citation>
    <scope>NUCLEOTIDE SEQUENCE [LARGE SCALE GENOMIC DNA]</scope>
</reference>
<dbReference type="PROSITE" id="PS50006">
    <property type="entry name" value="FHA_DOMAIN"/>
    <property type="match status" value="1"/>
</dbReference>
<dbReference type="EMBL" id="UNQJ01000032">
    <property type="protein sequence ID" value="SYZ34605.1"/>
    <property type="molecule type" value="Genomic_DNA"/>
</dbReference>
<dbReference type="PANTHER" id="PTHR22683">
    <property type="entry name" value="SPORULATION PROTEIN RELATED"/>
    <property type="match status" value="1"/>
</dbReference>
<dbReference type="Pfam" id="PF00498">
    <property type="entry name" value="FHA"/>
    <property type="match status" value="1"/>
</dbReference>
<dbReference type="Pfam" id="PF01580">
    <property type="entry name" value="FtsK_SpoIIIE"/>
    <property type="match status" value="2"/>
</dbReference>
<keyword evidence="2 4" id="KW-0547">Nucleotide-binding</keyword>
<keyword evidence="6" id="KW-1133">Transmembrane helix</keyword>
<organism evidence="7 8">
    <name type="scientific">Propionibacterium australiense</name>
    <dbReference type="NCBI Taxonomy" id="119981"/>
    <lineage>
        <taxon>Bacteria</taxon>
        <taxon>Bacillati</taxon>
        <taxon>Actinomycetota</taxon>
        <taxon>Actinomycetes</taxon>
        <taxon>Propionibacteriales</taxon>
        <taxon>Propionibacteriaceae</taxon>
        <taxon>Propionibacterium</taxon>
    </lineage>
</organism>
<evidence type="ECO:0000256" key="6">
    <source>
        <dbReference type="SAM" id="Phobius"/>
    </source>
</evidence>
<evidence type="ECO:0000256" key="3">
    <source>
        <dbReference type="ARBA" id="ARBA00022840"/>
    </source>
</evidence>